<organism evidence="2 3">
    <name type="scientific">Paramecium primaurelia</name>
    <dbReference type="NCBI Taxonomy" id="5886"/>
    <lineage>
        <taxon>Eukaryota</taxon>
        <taxon>Sar</taxon>
        <taxon>Alveolata</taxon>
        <taxon>Ciliophora</taxon>
        <taxon>Intramacronucleata</taxon>
        <taxon>Oligohymenophorea</taxon>
        <taxon>Peniculida</taxon>
        <taxon>Parameciidae</taxon>
        <taxon>Paramecium</taxon>
    </lineage>
</organism>
<name>A0A8S1M8J4_PARPR</name>
<dbReference type="Proteomes" id="UP000688137">
    <property type="component" value="Unassembled WGS sequence"/>
</dbReference>
<dbReference type="PANTHER" id="PTHR11319:SF35">
    <property type="entry name" value="OUTER MEMBRANE PROTEIN PMPC-RELATED"/>
    <property type="match status" value="1"/>
</dbReference>
<feature type="transmembrane region" description="Helical" evidence="1">
    <location>
        <begin position="2575"/>
        <end position="2599"/>
    </location>
</feature>
<evidence type="ECO:0000256" key="1">
    <source>
        <dbReference type="SAM" id="Phobius"/>
    </source>
</evidence>
<proteinExistence type="predicted"/>
<dbReference type="CDD" id="cd00064">
    <property type="entry name" value="FU"/>
    <property type="match status" value="1"/>
</dbReference>
<keyword evidence="1" id="KW-0472">Membrane</keyword>
<keyword evidence="1" id="KW-0812">Transmembrane</keyword>
<feature type="transmembrane region" description="Helical" evidence="1">
    <location>
        <begin position="2711"/>
        <end position="2732"/>
    </location>
</feature>
<keyword evidence="3" id="KW-1185">Reference proteome</keyword>
<evidence type="ECO:0000313" key="2">
    <source>
        <dbReference type="EMBL" id="CAD8073985.1"/>
    </source>
</evidence>
<accession>A0A8S1M8J4</accession>
<feature type="transmembrane region" description="Helical" evidence="1">
    <location>
        <begin position="2639"/>
        <end position="2665"/>
    </location>
</feature>
<evidence type="ECO:0000313" key="3">
    <source>
        <dbReference type="Proteomes" id="UP000688137"/>
    </source>
</evidence>
<dbReference type="EMBL" id="CAJJDM010000052">
    <property type="protein sequence ID" value="CAD8073985.1"/>
    <property type="molecule type" value="Genomic_DNA"/>
</dbReference>
<dbReference type="OMA" id="NDFNERQ"/>
<feature type="transmembrane region" description="Helical" evidence="1">
    <location>
        <begin position="2383"/>
        <end position="2403"/>
    </location>
</feature>
<feature type="transmembrane region" description="Helical" evidence="1">
    <location>
        <begin position="2531"/>
        <end position="2554"/>
    </location>
</feature>
<gene>
    <name evidence="2" type="ORF">PPRIM_AZ9-3.1.T0520021</name>
</gene>
<feature type="transmembrane region" description="Helical" evidence="1">
    <location>
        <begin position="2495"/>
        <end position="2519"/>
    </location>
</feature>
<keyword evidence="1" id="KW-1133">Transmembrane helix</keyword>
<comment type="caution">
    <text evidence="2">The sequence shown here is derived from an EMBL/GenBank/DDBJ whole genome shotgun (WGS) entry which is preliminary data.</text>
</comment>
<sequence length="2867" mass="333279">MSAKINDEVKNISTPEKLIRLSNNPKAPQKLLGTSNKVNEQEIKNVKRKLFTDKENETTHYGFWFQYLPFSNIKASGDFILNDKSIYTGQNIMANYNFNQGPPYQKLYIWLSFNFVTLNITVSDDKTITNLTQDPKYFEGIWHYVYLESLEGGSKLYIKGSKLQSILMNTKKIFPILNQYGKVSNLNFEYFHGIYSEVQVFTRQPFNNDNEFDEYFIRNIQNPQSYNKIVVDIFDGLKIMGDTFYQTKLYMLGYKYQIRCWVKVNYENVLERQRYLLMRLTLNENYRNDSILGDRVLLMSYILDSSLNNYNIFNVSVLAYNYPYPQLSYTTKSKNIFSIQNTTNRDRFQKWHYIYFQYLVDQTYLKVIYPNDQELTQTFNALQFHNQYVYLYVGADSFFYKSYLEGKIQLEITYNYEEELLYEMKCHYSCQTCNGPTQSDCVTCPQNSNRQWKFGFCSCEFGFVDLDLTQKCNKMNELYPIMNQTYQNNTFKCKYGEFIIDNQCMSCPSSINDYQLICADCLLNQGNWYQNPVCTFDYKRYSLTSTYIKFIRNESQQEIFYINSQLQNLQLCWGCLQYCNDITKISCIEFNHQYFSCKTGYFVQNNTCQKCMENCYNCNNSQTCTQCINLFGFDGSKCQKCPINCIICNSTINCLTCQPGFALFKGVCYGCGAQCSICEFYFDEIKQSHINRCLKCTDPLLFEISFDALKCQINTIKNCLYSISQYYFVDYPQTTIDLYFQPMQISSLITNMCARCISGYTYSNVSSTCYKSTQNCQESGFYNNPYYYCLIGGETATSILGCEQKLQNCYECVNYLNKIICINCFPGYYADHIVGMCIQCPNQCQSCSQQFKKNKSNWKKDIRPFFEFYVNKNVNHDYLTYVESSNPDDFEIVCTSCQIGYEVYNDICINKCPPDCLECLIINNSKVCSKCSYSNNGLILSTNNNLCYQCHTLCKLCVPAQNVSITQFTNQCLLPVFEDTIFDSNIYQFSNCSNDQVCQMSMSITLNLICMLDQSTSNIFDIPYNQESDLSYVFQLLYSKGMFNYMNEQNVQTLNIYLTTQTCTFPKNLVISQEFSANVYTLNRVSLQIMGLSNDSTIYFLGDIYIKEFHSLWIKNLNINFSDNSVTFNFNLDQITIGFENANFYGQSSFYFQYSHLKSFNMINMKLDGFQFSNLESLLKVESIKSIIIQNVKLSNVIFRNSTLFQLQNVDELILNSITIESNYLYNSKLFYTNQISKVQNFIIKWTFFELSFAFQGLDFLFDNLQILMNLLMDSSYISQSENIQLLNSILKGNYITQNSYLININQKTHISDILFDNVQFSLNSIYYTSSFLYVESSTLLQITNLEMYMLPIENDVNYAFQIFSNSFILKDSTIDINNQISAIFEATNLDLFSFVNITIHQQYYLTGLSQNLDCIYLLDSKQPIINLLNIKKVEFQMVNFTNIFTYNQPVIKIGSTQFNFQCLINIDNSIFQDSLIIKSNNNITVAFIVIESKNTIYINLTNSNFINTIYKEYIGLNTYGSSANNLYLLVPQGSVYFYNNIFRQNLIIGSLNSNMYIQCQKFIIEKCIFKDINLVNKLFYQVLSFKYQDLQYKEQLEHDFKIKSYGGIAQIYVEEIQISNSSFETYNGYKGGCMYIITLNNGIFSIINTIFKNGQAIIGQLESQGGTLIIDSQGSKLNFKIINCTIENSWSFDKGGFAMITLSDLSSIIFQNVSISDAHSLQSSIISIEINDFLQQQYLLQIEDCIIQNTKIGYEDYLKLLQMKDLIYIFTFDTYDSVLIETKKGELRIKNLVVQNIIGYGFMTNKQSYSIILDTVDIINFIIQKRPLILFDRSLGPIMITNSHFHNVYQNYTKVICVYSEFKLEKSKYQCTYEQYTLSQQFNNYTNQCEQNITISYDYQNHNIFQIFQTESKVFINSVIFSNIYCINCNIFYIESNNPIVIQQTKFISNIGNSSILYIKKITQNRLLFTYADDLKTNMGQIIIKNTQFIKNKGINGGCIYASEVSISCYSVLFQNNTAMYGGAIYLNQGFLEMTDSQIIGNIAQSGAGIYSTNPLSIQQNRANIILDNQENEIIGYMQSQPSKLALSLDTIKLFENREYYRNNTCLIEEVINLIMLPNNVEIQNYQILSEKFTQHGLGNQLNYISTSQIYKNLDIQFRIIPLNDFNERQYHLLDTQCTIRSRLISNNDQNFTTDYISIDSVYFNITSQDYNLDNLRILINEDIQLQIRCDSIKIPIYDNQNQHIMQFHNNYSIIINVKTFPCQRGEILTKSMCVQCVGQTYSLKENSLKCSIGDLEMIENVIPSNIEIKPTYWRPYFDNDEIYSCIISPEKCLGGWAAGPDSCIQGSFGALCETCDIYNIRGQGSYFKSNMNCYQCQDSNLAYFSLLILGLWTLISMVISVNSSLENLKLELLRTKLKGGGLKAFSDSQESSSLYKMMFHYLQIISTLTTFQLQFPNLVSIAISSTGSPTKSLENSIDCFLITLKMDILHSRIIWIIIAPCLYLCFVFFIYFFVILAKKQNNKKSVSAIILFQTFVTMQPSMIGVLISILGFREISGYYWVIGDVSYRYDKNFYFSSILAIPILFGLTIIIPFLMFIKLYQNRHNLNKIKSTWGYLYSEFNENAYFWELVRLGMKNLVIIIITLFDQYIVLKATIVFLLIQAYQSLTKQYQPFKTKNLNKMENFGSKVLSISIVLGASSYQMLQTMMRNYIYIFYVIILEVNCSFLYYIFSKIIKEYVNKNQILINKIKNYVKINYPLLLRLPICKNIFQQKKIISSTIKFKKVARILKEQIQIQRRKNFMDLQQDDSIIELQSPENLLKLKEHKHRINSSGSILLLSDLRDSKLSSRMISERNALQKTNGGQFS</sequence>
<reference evidence="2" key="1">
    <citation type="submission" date="2021-01" db="EMBL/GenBank/DDBJ databases">
        <authorList>
            <consortium name="Genoscope - CEA"/>
            <person name="William W."/>
        </authorList>
    </citation>
    <scope>NUCLEOTIDE SEQUENCE</scope>
</reference>
<protein>
    <submittedName>
        <fullName evidence="2">Uncharacterized protein</fullName>
    </submittedName>
</protein>
<dbReference type="InterPro" id="IPR006212">
    <property type="entry name" value="Furin_repeat"/>
</dbReference>
<dbReference type="PANTHER" id="PTHR11319">
    <property type="entry name" value="G PROTEIN-COUPLED RECEPTOR-RELATED"/>
    <property type="match status" value="1"/>
</dbReference>